<evidence type="ECO:0000313" key="1">
    <source>
        <dbReference type="EMBL" id="GGT42889.1"/>
    </source>
</evidence>
<proteinExistence type="predicted"/>
<keyword evidence="2" id="KW-1185">Reference proteome</keyword>
<dbReference type="Proteomes" id="UP000619486">
    <property type="component" value="Unassembled WGS sequence"/>
</dbReference>
<accession>A0A918H7I2</accession>
<name>A0A918H7I2_9ACTN</name>
<protein>
    <submittedName>
        <fullName evidence="1">Uncharacterized protein</fullName>
    </submittedName>
</protein>
<comment type="caution">
    <text evidence="1">The sequence shown here is derived from an EMBL/GenBank/DDBJ whole genome shotgun (WGS) entry which is preliminary data.</text>
</comment>
<gene>
    <name evidence="1" type="ORF">GCM10014713_40820</name>
</gene>
<dbReference type="RefSeq" id="WP_019884425.1">
    <property type="nucleotide sequence ID" value="NZ_BMQQ01000015.1"/>
</dbReference>
<evidence type="ECO:0000313" key="2">
    <source>
        <dbReference type="Proteomes" id="UP000619486"/>
    </source>
</evidence>
<organism evidence="1 2">
    <name type="scientific">Streptomyces purpureus</name>
    <dbReference type="NCBI Taxonomy" id="1951"/>
    <lineage>
        <taxon>Bacteria</taxon>
        <taxon>Bacillati</taxon>
        <taxon>Actinomycetota</taxon>
        <taxon>Actinomycetes</taxon>
        <taxon>Kitasatosporales</taxon>
        <taxon>Streptomycetaceae</taxon>
        <taxon>Streptomyces</taxon>
    </lineage>
</organism>
<dbReference type="EMBL" id="BMQQ01000015">
    <property type="protein sequence ID" value="GGT42889.1"/>
    <property type="molecule type" value="Genomic_DNA"/>
</dbReference>
<sequence>MRTEHGSFEQKGIPDKWWQDNNPINRFHVEFDEQVRDDIQRALNIRPRYNEQF</sequence>
<dbReference type="AlphaFoldDB" id="A0A918H7I2"/>
<reference evidence="1" key="2">
    <citation type="submission" date="2020-09" db="EMBL/GenBank/DDBJ databases">
        <authorList>
            <person name="Sun Q."/>
            <person name="Ohkuma M."/>
        </authorList>
    </citation>
    <scope>NUCLEOTIDE SEQUENCE</scope>
    <source>
        <strain evidence="1">JCM 3172</strain>
    </source>
</reference>
<reference evidence="1" key="1">
    <citation type="journal article" date="2014" name="Int. J. Syst. Evol. Microbiol.">
        <title>Complete genome sequence of Corynebacterium casei LMG S-19264T (=DSM 44701T), isolated from a smear-ripened cheese.</title>
        <authorList>
            <consortium name="US DOE Joint Genome Institute (JGI-PGF)"/>
            <person name="Walter F."/>
            <person name="Albersmeier A."/>
            <person name="Kalinowski J."/>
            <person name="Ruckert C."/>
        </authorList>
    </citation>
    <scope>NUCLEOTIDE SEQUENCE</scope>
    <source>
        <strain evidence="1">JCM 3172</strain>
    </source>
</reference>